<feature type="domain" description="Glycosyl transferase family 1" evidence="3">
    <location>
        <begin position="231"/>
        <end position="385"/>
    </location>
</feature>
<dbReference type="Proteomes" id="UP001242010">
    <property type="component" value="Chromosome"/>
</dbReference>
<dbReference type="InterPro" id="IPR001296">
    <property type="entry name" value="Glyco_trans_1"/>
</dbReference>
<protein>
    <submittedName>
        <fullName evidence="5">Glycosyl transferase</fullName>
    </submittedName>
</protein>
<dbReference type="PANTHER" id="PTHR12526">
    <property type="entry name" value="GLYCOSYLTRANSFERASE"/>
    <property type="match status" value="1"/>
</dbReference>
<dbReference type="Gene3D" id="3.40.50.2000">
    <property type="entry name" value="Glycogen Phosphorylase B"/>
    <property type="match status" value="2"/>
</dbReference>
<dbReference type="InterPro" id="IPR028098">
    <property type="entry name" value="Glyco_trans_4-like_N"/>
</dbReference>
<keyword evidence="6" id="KW-1185">Reference proteome</keyword>
<evidence type="ECO:0000313" key="5">
    <source>
        <dbReference type="EMBL" id="BDU70056.1"/>
    </source>
</evidence>
<dbReference type="CDD" id="cd03820">
    <property type="entry name" value="GT4_AmsD-like"/>
    <property type="match status" value="1"/>
</dbReference>
<reference evidence="6" key="1">
    <citation type="journal article" date="2023" name="Int. J. Syst. Evol. Microbiol.">
        <title>Mesoterricola silvestris gen. nov., sp. nov., Mesoterricola sediminis sp. nov., Geothrix oryzae sp. nov., Geothrix edaphica sp. nov., Geothrix rubra sp. nov., and Geothrix limicola sp. nov., six novel members of Acidobacteriota isolated from soils.</title>
        <authorList>
            <person name="Itoh H."/>
            <person name="Sugisawa Y."/>
            <person name="Mise K."/>
            <person name="Xu Z."/>
            <person name="Kuniyasu M."/>
            <person name="Ushijima N."/>
            <person name="Kawano K."/>
            <person name="Kobayashi E."/>
            <person name="Shiratori Y."/>
            <person name="Masuda Y."/>
            <person name="Senoo K."/>
        </authorList>
    </citation>
    <scope>NUCLEOTIDE SEQUENCE [LARGE SCALE GENOMIC DNA]</scope>
    <source>
        <strain evidence="6">Red222</strain>
    </source>
</reference>
<dbReference type="RefSeq" id="WP_286353777.1">
    <property type="nucleotide sequence ID" value="NZ_AP027079.1"/>
</dbReference>
<dbReference type="Pfam" id="PF13439">
    <property type="entry name" value="Glyco_transf_4"/>
    <property type="match status" value="1"/>
</dbReference>
<keyword evidence="1" id="KW-0328">Glycosyltransferase</keyword>
<dbReference type="SUPFAM" id="SSF53756">
    <property type="entry name" value="UDP-Glycosyltransferase/glycogen phosphorylase"/>
    <property type="match status" value="1"/>
</dbReference>
<evidence type="ECO:0000256" key="1">
    <source>
        <dbReference type="ARBA" id="ARBA00022676"/>
    </source>
</evidence>
<name>A0ABN6UYC1_9BACT</name>
<dbReference type="EMBL" id="AP027079">
    <property type="protein sequence ID" value="BDU70056.1"/>
    <property type="molecule type" value="Genomic_DNA"/>
</dbReference>
<evidence type="ECO:0000259" key="4">
    <source>
        <dbReference type="Pfam" id="PF13439"/>
    </source>
</evidence>
<evidence type="ECO:0000313" key="6">
    <source>
        <dbReference type="Proteomes" id="UP001242010"/>
    </source>
</evidence>
<organism evidence="5 6">
    <name type="scientific">Geothrix oryzae</name>
    <dbReference type="NCBI Taxonomy" id="2927975"/>
    <lineage>
        <taxon>Bacteria</taxon>
        <taxon>Pseudomonadati</taxon>
        <taxon>Acidobacteriota</taxon>
        <taxon>Holophagae</taxon>
        <taxon>Holophagales</taxon>
        <taxon>Holophagaceae</taxon>
        <taxon>Geothrix</taxon>
    </lineage>
</organism>
<dbReference type="GO" id="GO:0016740">
    <property type="term" value="F:transferase activity"/>
    <property type="evidence" value="ECO:0007669"/>
    <property type="project" value="UniProtKB-KW"/>
</dbReference>
<gene>
    <name evidence="5" type="ORF">GETHOR_21570</name>
</gene>
<keyword evidence="2 5" id="KW-0808">Transferase</keyword>
<evidence type="ECO:0000256" key="2">
    <source>
        <dbReference type="ARBA" id="ARBA00022679"/>
    </source>
</evidence>
<feature type="domain" description="Glycosyltransferase subfamily 4-like N-terminal" evidence="4">
    <location>
        <begin position="36"/>
        <end position="215"/>
    </location>
</feature>
<proteinExistence type="predicted"/>
<accession>A0ABN6UYC1</accession>
<dbReference type="Pfam" id="PF00534">
    <property type="entry name" value="Glycos_transf_1"/>
    <property type="match status" value="1"/>
</dbReference>
<evidence type="ECO:0000259" key="3">
    <source>
        <dbReference type="Pfam" id="PF00534"/>
    </source>
</evidence>
<sequence>MNTPLDARPSLVAQGTEESASATPRLVLFTHAITSGGAERVLTTLANAWAAKGWDVILVTLDDGQVPPFYPVDPLVCQVKLAVSRRSAAGQALAEAGADRGVLRWLMRSKLATLWNLSRRALRVRHGLMDLDPDLVISFIDQVNILTLVALAGSGIPVIVSERIDPAHHRIGWAWSALRVMTYPWADRLVVQGEGIQKQFHGRVRRRSRVIPNPVICAPVHAVPADTARTGRTLVAVGRLVPQKGFDMLLKAFARLTPEHPDWKLVIWGEGPERPVLEQLRTELGLEECSTLPGNHPRIYEALAESDLFVLSSRFEGFPNALCEAMATGLPVVSFDCPSGPAQIIRPGLDGFLIPLGDQEALVQALGRLMADASLRASMGARAREVVDRFSLGQILGLWEACIAEVWPPKR</sequence>
<dbReference type="PANTHER" id="PTHR12526:SF510">
    <property type="entry name" value="D-INOSITOL 3-PHOSPHATE GLYCOSYLTRANSFERASE"/>
    <property type="match status" value="1"/>
</dbReference>